<name>A0A2S7CAY0_9XANT</name>
<protein>
    <submittedName>
        <fullName evidence="1">Uncharacterized protein</fullName>
    </submittedName>
</protein>
<accession>A0A2S7CAY0</accession>
<organism evidence="1">
    <name type="scientific">Xanthomonas arboricola pv. corylina</name>
    <dbReference type="NCBI Taxonomy" id="487821"/>
    <lineage>
        <taxon>Bacteria</taxon>
        <taxon>Pseudomonadati</taxon>
        <taxon>Pseudomonadota</taxon>
        <taxon>Gammaproteobacteria</taxon>
        <taxon>Lysobacterales</taxon>
        <taxon>Lysobacteraceae</taxon>
        <taxon>Xanthomonas</taxon>
    </lineage>
</organism>
<evidence type="ECO:0000313" key="1">
    <source>
        <dbReference type="EMBL" id="CAE6783027.1"/>
    </source>
</evidence>
<proteinExistence type="predicted"/>
<dbReference type="EMBL" id="HG992341">
    <property type="protein sequence ID" value="CAE6783027.1"/>
    <property type="molecule type" value="Genomic_DNA"/>
</dbReference>
<sequence length="303" mass="34377">MNISQKGGSSGWGGVGVLENEFFERLNGGVYSKIDEVVGDYDFLDYYDVKGRKNLDYSGVLTRGKDWVLEPLRLLQPFSYMAFQEFCGDLFLGVMLIKDLMNPEGPRLPVEVLFFNVSGRMVEVFPTFPGSTYEDGNDCFGSLLSLPDGLAKSWLWRTDGWRIPGSVGEGPMTNRQLIGHPSSRWRDADTYLDSLGKGWKKKYLPKIKELFPDAVTNINGVKRIKFRCFLDTRPVGVGGPEGDQFFVCSTRQDQVVYHVHEGDVGNLRVLRNPEDAIDRYCAHVLRRKAGQFDFSEWSEPFRP</sequence>
<reference evidence="1" key="1">
    <citation type="submission" date="2021-02" db="EMBL/GenBank/DDBJ databases">
        <authorList>
            <person name="Pothier F. J."/>
        </authorList>
    </citation>
    <scope>NUCLEOTIDE SEQUENCE</scope>
    <source>
        <strain evidence="1">CFBP 1159</strain>
    </source>
</reference>
<dbReference type="Proteomes" id="UP000835243">
    <property type="component" value="Chromosome"/>
</dbReference>
<dbReference type="AlphaFoldDB" id="A0A2S7CAY0"/>
<gene>
    <name evidence="1" type="ORF">CFBP1159_24490</name>
</gene>
<dbReference type="EMBL" id="HG992341">
    <property type="protein sequence ID" value="CAE6783010.1"/>
    <property type="molecule type" value="Genomic_DNA"/>
</dbReference>